<dbReference type="Gene3D" id="3.40.630.40">
    <property type="entry name" value="Zn-dependent exopeptidases"/>
    <property type="match status" value="1"/>
</dbReference>
<protein>
    <recommendedName>
        <fullName evidence="4">N-formylglutamate amidohydrolase</fullName>
    </recommendedName>
</protein>
<keyword evidence="3" id="KW-1185">Reference proteome</keyword>
<name>A0A1Y1YSU0_9FUNG</name>
<accession>A0A1Y1YSU0</accession>
<keyword evidence="1" id="KW-0732">Signal</keyword>
<evidence type="ECO:0000313" key="2">
    <source>
        <dbReference type="EMBL" id="ORY01098.1"/>
    </source>
</evidence>
<gene>
    <name evidence="2" type="ORF">K493DRAFT_98039</name>
</gene>
<dbReference type="OrthoDB" id="71260at2759"/>
<reference evidence="2 3" key="1">
    <citation type="submission" date="2016-07" db="EMBL/GenBank/DDBJ databases">
        <title>Pervasive Adenine N6-methylation of Active Genes in Fungi.</title>
        <authorList>
            <consortium name="DOE Joint Genome Institute"/>
            <person name="Mondo S.J."/>
            <person name="Dannebaum R.O."/>
            <person name="Kuo R.C."/>
            <person name="Labutti K."/>
            <person name="Haridas S."/>
            <person name="Kuo A."/>
            <person name="Salamov A."/>
            <person name="Ahrendt S.R."/>
            <person name="Lipzen A."/>
            <person name="Sullivan W."/>
            <person name="Andreopoulos W.B."/>
            <person name="Clum A."/>
            <person name="Lindquist E."/>
            <person name="Daum C."/>
            <person name="Ramamoorthy G.K."/>
            <person name="Gryganskyi A."/>
            <person name="Culley D."/>
            <person name="Magnuson J.K."/>
            <person name="James T.Y."/>
            <person name="O'Malley M.A."/>
            <person name="Stajich J.E."/>
            <person name="Spatafora J.W."/>
            <person name="Visel A."/>
            <person name="Grigoriev I.V."/>
        </authorList>
    </citation>
    <scope>NUCLEOTIDE SEQUENCE [LARGE SCALE GENOMIC DNA]</scope>
    <source>
        <strain evidence="2 3">CBS 931.73</strain>
    </source>
</reference>
<dbReference type="SUPFAM" id="SSF53187">
    <property type="entry name" value="Zn-dependent exopeptidases"/>
    <property type="match status" value="1"/>
</dbReference>
<evidence type="ECO:0008006" key="4">
    <source>
        <dbReference type="Google" id="ProtNLM"/>
    </source>
</evidence>
<feature type="chain" id="PRO_5010998312" description="N-formylglutamate amidohydrolase" evidence="1">
    <location>
        <begin position="23"/>
        <end position="314"/>
    </location>
</feature>
<dbReference type="EMBL" id="MCFE01000074">
    <property type="protein sequence ID" value="ORY01098.1"/>
    <property type="molecule type" value="Genomic_DNA"/>
</dbReference>
<dbReference type="InParanoid" id="A0A1Y1YSU0"/>
<dbReference type="AlphaFoldDB" id="A0A1Y1YSU0"/>
<feature type="signal peptide" evidence="1">
    <location>
        <begin position="1"/>
        <end position="22"/>
    </location>
</feature>
<evidence type="ECO:0000256" key="1">
    <source>
        <dbReference type="SAM" id="SignalP"/>
    </source>
</evidence>
<dbReference type="Proteomes" id="UP000193498">
    <property type="component" value="Unassembled WGS sequence"/>
</dbReference>
<organism evidence="2 3">
    <name type="scientific">Basidiobolus meristosporus CBS 931.73</name>
    <dbReference type="NCBI Taxonomy" id="1314790"/>
    <lineage>
        <taxon>Eukaryota</taxon>
        <taxon>Fungi</taxon>
        <taxon>Fungi incertae sedis</taxon>
        <taxon>Zoopagomycota</taxon>
        <taxon>Entomophthoromycotina</taxon>
        <taxon>Basidiobolomycetes</taxon>
        <taxon>Basidiobolales</taxon>
        <taxon>Basidiobolaceae</taxon>
        <taxon>Basidiobolus</taxon>
    </lineage>
</organism>
<comment type="caution">
    <text evidence="2">The sequence shown here is derived from an EMBL/GenBank/DDBJ whole genome shotgun (WGS) entry which is preliminary data.</text>
</comment>
<sequence>MIHQRWLICCLLVVLHPGIIYSLTRDREFVLSAPHFASKATDEYVEFVRGDFPLVITAPHGGYLFPVSFPDRRKSPQNRLLGDIHTQEIARELVEHLSSLGRRPYLIICHLSRKKVDVNREPGSQAYDNLKAARVYNEYHEKVLLACKEVQELFGRGLYLDIHGQRHPENWIELGYLLGKDQLQLPDDRLNMYGGSFSLSRLLNNSLHFQIADLLRHNNSFGGLLGSLGYKTVPSPQYPSPNNGSYYRGGYSTDRYWRIGGLDTIQVELPASIRFHSGNRVQFVKDFAQATLVFGGKWYGWPSMLGNKAKHLLW</sequence>
<proteinExistence type="predicted"/>
<evidence type="ECO:0000313" key="3">
    <source>
        <dbReference type="Proteomes" id="UP000193498"/>
    </source>
</evidence>